<evidence type="ECO:0000313" key="2">
    <source>
        <dbReference type="EMBL" id="QMF67478.1"/>
    </source>
</evidence>
<dbReference type="SUPFAM" id="SSF46689">
    <property type="entry name" value="Homeodomain-like"/>
    <property type="match status" value="1"/>
</dbReference>
<evidence type="ECO:0000259" key="1">
    <source>
        <dbReference type="Pfam" id="PF08765"/>
    </source>
</evidence>
<dbReference type="Pfam" id="PF08765">
    <property type="entry name" value="Mor"/>
    <property type="match status" value="1"/>
</dbReference>
<reference evidence="2 3" key="1">
    <citation type="submission" date="2020-06" db="EMBL/GenBank/DDBJ databases">
        <title>REHAB project genomes.</title>
        <authorList>
            <person name="Shaw L.P."/>
        </authorList>
    </citation>
    <scope>NUCLEOTIDE SEQUENCE [LARGE SCALE GENOMIC DNA]</scope>
    <source>
        <strain evidence="2 3">RHB30-C10</strain>
    </source>
</reference>
<gene>
    <name evidence="2" type="ORF">HVY77_11155</name>
</gene>
<name>A0A7H9S603_ECOLX</name>
<dbReference type="AlphaFoldDB" id="A0A7H9S603"/>
<proteinExistence type="predicted"/>
<dbReference type="InterPro" id="IPR009057">
    <property type="entry name" value="Homeodomain-like_sf"/>
</dbReference>
<feature type="domain" description="Mor transcription activator" evidence="1">
    <location>
        <begin position="138"/>
        <end position="241"/>
    </location>
</feature>
<evidence type="ECO:0000313" key="3">
    <source>
        <dbReference type="Proteomes" id="UP000512322"/>
    </source>
</evidence>
<protein>
    <recommendedName>
        <fullName evidence="1">Mor transcription activator domain-containing protein</fullName>
    </recommendedName>
</protein>
<dbReference type="RefSeq" id="WP_235165730.1">
    <property type="nucleotide sequence ID" value="NZ_JAJIZG010000144.1"/>
</dbReference>
<sequence length="242" mass="26936">MAKQTFKNLMLTPPHNDITAINKFIVSSCFSRDICDVMSYIGKMGYACNYNEVSEHVKLIEKQFHAVKHEQRGECEIDVFCNVAGTALFNEFISVCGKQTFYLDAMKFEPDFFSGGPVKHIRKTAIIALLRNETKILPESVIMIMGAIEAALKKIGVDPQEEVNSTTKIFIATKAFLEVVGGIQFYLPKADSLSRIMKKANIYADSYVMSPAELAIKYGESGKSIYTTIKHVGAVIGNHEQS</sequence>
<dbReference type="InterPro" id="IPR014875">
    <property type="entry name" value="Mor_transcription_activator"/>
</dbReference>
<accession>A0A7H9S603</accession>
<organism evidence="2 3">
    <name type="scientific">Escherichia coli</name>
    <dbReference type="NCBI Taxonomy" id="562"/>
    <lineage>
        <taxon>Bacteria</taxon>
        <taxon>Pseudomonadati</taxon>
        <taxon>Pseudomonadota</taxon>
        <taxon>Gammaproteobacteria</taxon>
        <taxon>Enterobacterales</taxon>
        <taxon>Enterobacteriaceae</taxon>
        <taxon>Escherichia</taxon>
    </lineage>
</organism>
<dbReference type="EMBL" id="CP057293">
    <property type="protein sequence ID" value="QMF67478.1"/>
    <property type="molecule type" value="Genomic_DNA"/>
</dbReference>
<dbReference type="Proteomes" id="UP000512322">
    <property type="component" value="Chromosome"/>
</dbReference>